<dbReference type="InterPro" id="IPR046469">
    <property type="entry name" value="SAM_HAT_N"/>
</dbReference>
<evidence type="ECO:0000313" key="5">
    <source>
        <dbReference type="EMBL" id="XBS19589.1"/>
    </source>
</evidence>
<dbReference type="InterPro" id="IPR023228">
    <property type="entry name" value="SAM_OH_AdoTrfase_N_sf"/>
</dbReference>
<feature type="domain" description="S-adenosyl-l-methionine hydroxide adenosyltransferase N-terminal" evidence="3">
    <location>
        <begin position="3"/>
        <end position="138"/>
    </location>
</feature>
<dbReference type="KEGG" id="mech:Q9L42_014655"/>
<keyword evidence="6" id="KW-1185">Reference proteome</keyword>
<organism evidence="5 6">
    <name type="scientific">Methylomarinum roseum</name>
    <dbReference type="NCBI Taxonomy" id="3067653"/>
    <lineage>
        <taxon>Bacteria</taxon>
        <taxon>Pseudomonadati</taxon>
        <taxon>Pseudomonadota</taxon>
        <taxon>Gammaproteobacteria</taxon>
        <taxon>Methylococcales</taxon>
        <taxon>Methylococcaceae</taxon>
        <taxon>Methylomarinum</taxon>
    </lineage>
</organism>
<accession>A0AAU7NRM4</accession>
<dbReference type="PANTHER" id="PTHR35092">
    <property type="entry name" value="CHLORINASE MJ1651"/>
    <property type="match status" value="1"/>
</dbReference>
<dbReference type="InterPro" id="IPR046470">
    <property type="entry name" value="SAM_HAT_C"/>
</dbReference>
<evidence type="ECO:0000256" key="1">
    <source>
        <dbReference type="ARBA" id="ARBA00022691"/>
    </source>
</evidence>
<reference evidence="5 6" key="1">
    <citation type="journal article" date="2024" name="Microbiology">
        <title>Methylomarinum rosea sp. nov., a novel halophilic methanotrophic bacterium from the hypersaline Lake Elton.</title>
        <authorList>
            <person name="Suleimanov R.Z."/>
            <person name="Oshkin I.Y."/>
            <person name="Danilova O.V."/>
            <person name="Suzina N.E."/>
            <person name="Dedysh S.N."/>
        </authorList>
    </citation>
    <scope>NUCLEOTIDE SEQUENCE [LARGE SCALE GENOMIC DNA]</scope>
    <source>
        <strain evidence="5 6">Ch1-1</strain>
    </source>
</reference>
<dbReference type="SUPFAM" id="SSF101852">
    <property type="entry name" value="Bacterial fluorinating enzyme, C-terminal domain"/>
    <property type="match status" value="1"/>
</dbReference>
<dbReference type="Proteomes" id="UP001225378">
    <property type="component" value="Chromosome"/>
</dbReference>
<evidence type="ECO:0000259" key="4">
    <source>
        <dbReference type="Pfam" id="PF20257"/>
    </source>
</evidence>
<dbReference type="Pfam" id="PF20257">
    <property type="entry name" value="SAM_HAT_C"/>
    <property type="match status" value="1"/>
</dbReference>
<dbReference type="Gene3D" id="2.40.30.90">
    <property type="entry name" value="Bacterial fluorinating enzyme like"/>
    <property type="match status" value="1"/>
</dbReference>
<dbReference type="RefSeq" id="WP_305910183.1">
    <property type="nucleotide sequence ID" value="NZ_CP157743.1"/>
</dbReference>
<gene>
    <name evidence="5" type="ORF">Q9L42_014655</name>
</gene>
<dbReference type="InterPro" id="IPR023227">
    <property type="entry name" value="SAM_OH_AdoTrfase_C_sf"/>
</dbReference>
<dbReference type="EMBL" id="CP157743">
    <property type="protein sequence ID" value="XBS19589.1"/>
    <property type="molecule type" value="Genomic_DNA"/>
</dbReference>
<evidence type="ECO:0000259" key="3">
    <source>
        <dbReference type="Pfam" id="PF01887"/>
    </source>
</evidence>
<proteinExistence type="inferred from homology"/>
<dbReference type="PIRSF" id="PIRSF006779">
    <property type="entry name" value="UCP006779"/>
    <property type="match status" value="1"/>
</dbReference>
<name>A0AAU7NRM4_9GAMM</name>
<dbReference type="Pfam" id="PF01887">
    <property type="entry name" value="SAM_HAT_N"/>
    <property type="match status" value="1"/>
</dbReference>
<dbReference type="PANTHER" id="PTHR35092:SF1">
    <property type="entry name" value="CHLORINASE MJ1651"/>
    <property type="match status" value="1"/>
</dbReference>
<dbReference type="SUPFAM" id="SSF102522">
    <property type="entry name" value="Bacterial fluorinating enzyme, N-terminal domain"/>
    <property type="match status" value="1"/>
</dbReference>
<keyword evidence="1" id="KW-0949">S-adenosyl-L-methionine</keyword>
<comment type="similarity">
    <text evidence="2">Belongs to the SAM hydrolase / SAM-dependent halogenase family.</text>
</comment>
<feature type="domain" description="S-adenosyl-l-methionine hydroxide adenosyltransferase C-terminal" evidence="4">
    <location>
        <begin position="161"/>
        <end position="238"/>
    </location>
</feature>
<evidence type="ECO:0000256" key="2">
    <source>
        <dbReference type="ARBA" id="ARBA00024035"/>
    </source>
</evidence>
<dbReference type="AlphaFoldDB" id="A0AAU7NRM4"/>
<dbReference type="InterPro" id="IPR002747">
    <property type="entry name" value="SAM_OH_AdoTrfase"/>
</dbReference>
<evidence type="ECO:0000313" key="6">
    <source>
        <dbReference type="Proteomes" id="UP001225378"/>
    </source>
</evidence>
<protein>
    <submittedName>
        <fullName evidence="5">SAM-dependent chlorinase/fluorinase</fullName>
    </submittedName>
</protein>
<sequence length="243" mass="26955">MAIVLFTDFGAEGPYLGQMESVIAEIAADCRVINLLSNAPKSDPLLSSYLLAAMAKDFPVGTVFLAVVDPGVGGERSAVVLEADGRFFVGPDNGLLNTAAVHASQRRWFEIIWRPQRWSTSFHGRDIFAPVAARLAVNSADDDDLQPYQQSLHGWAKDLQRVIYFDHYGNAMTGIRFDDHWNGETLQVNGRSIKQADTFSDVQEGEAFWYNNSSGLIEIAANKDCARNRLSLRLRDEVGRCLE</sequence>
<dbReference type="Gene3D" id="3.40.50.10790">
    <property type="entry name" value="S-adenosyl-l-methionine hydroxide adenosyltransferase, N-terminal"/>
    <property type="match status" value="1"/>
</dbReference>